<dbReference type="RefSeq" id="WP_167375649.1">
    <property type="nucleotide sequence ID" value="NZ_FMVM01000003.1"/>
</dbReference>
<dbReference type="SMART" id="SM00860">
    <property type="entry name" value="SMI1_KNR4"/>
    <property type="match status" value="1"/>
</dbReference>
<dbReference type="STRING" id="582692.SAMN05720606_103223"/>
<dbReference type="InterPro" id="IPR018958">
    <property type="entry name" value="Knr4/Smi1-like_dom"/>
</dbReference>
<dbReference type="AlphaFoldDB" id="A0A1G5EAM2"/>
<proteinExistence type="predicted"/>
<dbReference type="InterPro" id="IPR037883">
    <property type="entry name" value="Knr4/Smi1-like_sf"/>
</dbReference>
<evidence type="ECO:0000313" key="2">
    <source>
        <dbReference type="EMBL" id="SCY24012.1"/>
    </source>
</evidence>
<feature type="domain" description="Knr4/Smi1-like" evidence="1">
    <location>
        <begin position="41"/>
        <end position="190"/>
    </location>
</feature>
<name>A0A1G5EAM2_9BACL</name>
<dbReference type="InterPro" id="IPR051873">
    <property type="entry name" value="KNR4/SMI1_regulator"/>
</dbReference>
<dbReference type="EMBL" id="FMVM01000003">
    <property type="protein sequence ID" value="SCY24012.1"/>
    <property type="molecule type" value="Genomic_DNA"/>
</dbReference>
<dbReference type="SUPFAM" id="SSF160631">
    <property type="entry name" value="SMI1/KNR4-like"/>
    <property type="match status" value="1"/>
</dbReference>
<evidence type="ECO:0000313" key="3">
    <source>
        <dbReference type="Proteomes" id="UP000198538"/>
    </source>
</evidence>
<reference evidence="3" key="1">
    <citation type="submission" date="2016-10" db="EMBL/GenBank/DDBJ databases">
        <authorList>
            <person name="Varghese N."/>
            <person name="Submissions S."/>
        </authorList>
    </citation>
    <scope>NUCLEOTIDE SEQUENCE [LARGE SCALE GENOMIC DNA]</scope>
    <source>
        <strain evidence="3">BL9</strain>
    </source>
</reference>
<dbReference type="Pfam" id="PF09346">
    <property type="entry name" value="SMI1_KNR4"/>
    <property type="match status" value="1"/>
</dbReference>
<dbReference type="PANTHER" id="PTHR47432">
    <property type="entry name" value="CELL WALL ASSEMBLY REGULATOR SMI1"/>
    <property type="match status" value="1"/>
</dbReference>
<dbReference type="Proteomes" id="UP000198538">
    <property type="component" value="Unassembled WGS sequence"/>
</dbReference>
<keyword evidence="3" id="KW-1185">Reference proteome</keyword>
<gene>
    <name evidence="2" type="ORF">SAMN05720606_103223</name>
</gene>
<dbReference type="PANTHER" id="PTHR47432:SF1">
    <property type="entry name" value="CELL WALL ASSEMBLY REGULATOR SMI1"/>
    <property type="match status" value="1"/>
</dbReference>
<sequence length="203" mass="23848">MKSGVDTVINDLRIELNHLLDRKIQDEEIRSLYDTYLQLSGVSEAELDQFEKLYEVRLPSDFRAFYRHTDGSGYGLHMLYPGDVEQGSCQPFYLMSLDEIVETKQYFCDVDEKLEEHYGDEEIRQLDPEIKPYLFHKSWIPFATMAGGSLYLMFDFDPAEAGTYGQIIMYVHDPDFVYYVTSSFTELLRMSNRNLNLMDEIEY</sequence>
<evidence type="ECO:0000259" key="1">
    <source>
        <dbReference type="SMART" id="SM00860"/>
    </source>
</evidence>
<organism evidence="2 3">
    <name type="scientific">Paenibacillus polysaccharolyticus</name>
    <dbReference type="NCBI Taxonomy" id="582692"/>
    <lineage>
        <taxon>Bacteria</taxon>
        <taxon>Bacillati</taxon>
        <taxon>Bacillota</taxon>
        <taxon>Bacilli</taxon>
        <taxon>Bacillales</taxon>
        <taxon>Paenibacillaceae</taxon>
        <taxon>Paenibacillus</taxon>
    </lineage>
</organism>
<accession>A0A1G5EAM2</accession>
<dbReference type="Gene3D" id="3.40.1580.10">
    <property type="entry name" value="SMI1/KNR4-like"/>
    <property type="match status" value="1"/>
</dbReference>
<protein>
    <submittedName>
        <fullName evidence="2">Cell wall assembly regulator SMI1</fullName>
    </submittedName>
</protein>